<evidence type="ECO:0000313" key="3">
    <source>
        <dbReference type="Proteomes" id="UP001178662"/>
    </source>
</evidence>
<sequence length="137" mass="15776">MTEQIRLLDQEGKLCVVHISDLISIKPTSDGPEFYTKDNMYYYPTTLDELLIVLKDYGFDRLDRTNLVNMNHLESYDPKARKVYFDAEVTKDSKYATVSEANIVKVEHLAKEEITKYRKGSAASRALTWATNSGKMR</sequence>
<feature type="domain" description="HTH LytTR-type" evidence="1">
    <location>
        <begin position="13"/>
        <end position="102"/>
    </location>
</feature>
<keyword evidence="3" id="KW-1185">Reference proteome</keyword>
<reference evidence="2" key="1">
    <citation type="submission" date="2023-03" db="EMBL/GenBank/DDBJ databases">
        <title>Andean soil-derived lignocellulolytic bacterial consortium as a source of novel taxa and putative plastic-active enzymes.</title>
        <authorList>
            <person name="Diaz-Garcia L."/>
            <person name="Chuvochina M."/>
            <person name="Feuerriegel G."/>
            <person name="Bunk B."/>
            <person name="Sproer C."/>
            <person name="Streit W.R."/>
            <person name="Rodriguez L.M."/>
            <person name="Overmann J."/>
            <person name="Jimenez D.J."/>
        </authorList>
    </citation>
    <scope>NUCLEOTIDE SEQUENCE</scope>
    <source>
        <strain evidence="2">MAG 2441</strain>
    </source>
</reference>
<accession>A0AA95EXD9</accession>
<gene>
    <name evidence="2" type="ORF">P0Y55_04050</name>
</gene>
<keyword evidence="2" id="KW-0238">DNA-binding</keyword>
<proteinExistence type="predicted"/>
<dbReference type="InterPro" id="IPR007492">
    <property type="entry name" value="LytTR_DNA-bd_dom"/>
</dbReference>
<organism evidence="2 3">
    <name type="scientific">Candidatus Cohnella colombiensis</name>
    <dbReference type="NCBI Taxonomy" id="3121368"/>
    <lineage>
        <taxon>Bacteria</taxon>
        <taxon>Bacillati</taxon>
        <taxon>Bacillota</taxon>
        <taxon>Bacilli</taxon>
        <taxon>Bacillales</taxon>
        <taxon>Paenibacillaceae</taxon>
        <taxon>Cohnella</taxon>
    </lineage>
</organism>
<dbReference type="Gene3D" id="2.40.50.1020">
    <property type="entry name" value="LytTr DNA-binding domain"/>
    <property type="match status" value="1"/>
</dbReference>
<dbReference type="EMBL" id="CP119317">
    <property type="protein sequence ID" value="WEK55245.1"/>
    <property type="molecule type" value="Genomic_DNA"/>
</dbReference>
<protein>
    <submittedName>
        <fullName evidence="2">LytTR family transcriptional regulator DNA-binding domain-containing protein</fullName>
    </submittedName>
</protein>
<evidence type="ECO:0000313" key="2">
    <source>
        <dbReference type="EMBL" id="WEK55245.1"/>
    </source>
</evidence>
<dbReference type="GO" id="GO:0003677">
    <property type="term" value="F:DNA binding"/>
    <property type="evidence" value="ECO:0007669"/>
    <property type="project" value="UniProtKB-KW"/>
</dbReference>
<dbReference type="AlphaFoldDB" id="A0AA95EXD9"/>
<evidence type="ECO:0000259" key="1">
    <source>
        <dbReference type="Pfam" id="PF04397"/>
    </source>
</evidence>
<dbReference type="Pfam" id="PF04397">
    <property type="entry name" value="LytTR"/>
    <property type="match status" value="1"/>
</dbReference>
<dbReference type="Proteomes" id="UP001178662">
    <property type="component" value="Chromosome"/>
</dbReference>
<name>A0AA95EXD9_9BACL</name>